<protein>
    <submittedName>
        <fullName evidence="1">45420_t:CDS:1</fullName>
    </submittedName>
</protein>
<evidence type="ECO:0000313" key="2">
    <source>
        <dbReference type="Proteomes" id="UP000789901"/>
    </source>
</evidence>
<dbReference type="EMBL" id="CAJVQB010004558">
    <property type="protein sequence ID" value="CAG8639305.1"/>
    <property type="molecule type" value="Genomic_DNA"/>
</dbReference>
<accession>A0ABN7UND7</accession>
<sequence>MTILVVTVRYSSTDIEIVSCKICYPLPKVLPSSFRQFCNWQRTAYLVVVFSGKTLEYFQELEKHYSSPNSTTSRNIVVKLIFSIPYSTSPGNFGELIDLIQSRRNLPAISAETRHIAKNCLSEKTEKFEAQYKLVKQSDKEKEQDKNINLVTVESSEEEEVYVTRPQPYTKDRKGAKEDDLFYNPWSDDNPAAYLANSCEKDKILFNVNENLEKEQFSLAES</sequence>
<proteinExistence type="predicted"/>
<reference evidence="1 2" key="1">
    <citation type="submission" date="2021-06" db="EMBL/GenBank/DDBJ databases">
        <authorList>
            <person name="Kallberg Y."/>
            <person name="Tangrot J."/>
            <person name="Rosling A."/>
        </authorList>
    </citation>
    <scope>NUCLEOTIDE SEQUENCE [LARGE SCALE GENOMIC DNA]</scope>
    <source>
        <strain evidence="1 2">120-4 pot B 10/14</strain>
    </source>
</reference>
<name>A0ABN7UND7_GIGMA</name>
<gene>
    <name evidence="1" type="ORF">GMARGA_LOCUS8759</name>
</gene>
<keyword evidence="2" id="KW-1185">Reference proteome</keyword>
<evidence type="ECO:0000313" key="1">
    <source>
        <dbReference type="EMBL" id="CAG8639305.1"/>
    </source>
</evidence>
<organism evidence="1 2">
    <name type="scientific">Gigaspora margarita</name>
    <dbReference type="NCBI Taxonomy" id="4874"/>
    <lineage>
        <taxon>Eukaryota</taxon>
        <taxon>Fungi</taxon>
        <taxon>Fungi incertae sedis</taxon>
        <taxon>Mucoromycota</taxon>
        <taxon>Glomeromycotina</taxon>
        <taxon>Glomeromycetes</taxon>
        <taxon>Diversisporales</taxon>
        <taxon>Gigasporaceae</taxon>
        <taxon>Gigaspora</taxon>
    </lineage>
</organism>
<dbReference type="Proteomes" id="UP000789901">
    <property type="component" value="Unassembled WGS sequence"/>
</dbReference>
<comment type="caution">
    <text evidence="1">The sequence shown here is derived from an EMBL/GenBank/DDBJ whole genome shotgun (WGS) entry which is preliminary data.</text>
</comment>